<evidence type="ECO:0000259" key="2">
    <source>
        <dbReference type="Pfam" id="PF01370"/>
    </source>
</evidence>
<dbReference type="InterPro" id="IPR001509">
    <property type="entry name" value="Epimerase_deHydtase"/>
</dbReference>
<feature type="domain" description="DUF1731" evidence="3">
    <location>
        <begin position="260"/>
        <end position="306"/>
    </location>
</feature>
<evidence type="ECO:0000259" key="3">
    <source>
        <dbReference type="Pfam" id="PF08338"/>
    </source>
</evidence>
<dbReference type="NCBIfam" id="TIGR01777">
    <property type="entry name" value="yfcH"/>
    <property type="match status" value="1"/>
</dbReference>
<dbReference type="Proteomes" id="UP000290545">
    <property type="component" value="Unassembled WGS sequence"/>
</dbReference>
<gene>
    <name evidence="4" type="ORF">ESB13_20025</name>
</gene>
<comment type="caution">
    <text evidence="4">The sequence shown here is derived from an EMBL/GenBank/DDBJ whole genome shotgun (WGS) entry which is preliminary data.</text>
</comment>
<dbReference type="Pfam" id="PF01370">
    <property type="entry name" value="Epimerase"/>
    <property type="match status" value="1"/>
</dbReference>
<dbReference type="PANTHER" id="PTHR11092">
    <property type="entry name" value="SUGAR NUCLEOTIDE EPIMERASE RELATED"/>
    <property type="match status" value="1"/>
</dbReference>
<dbReference type="InterPro" id="IPR013549">
    <property type="entry name" value="DUF1731"/>
</dbReference>
<accession>A0A4Q1D133</accession>
<evidence type="ECO:0000313" key="4">
    <source>
        <dbReference type="EMBL" id="RXK81483.1"/>
    </source>
</evidence>
<dbReference type="InterPro" id="IPR010099">
    <property type="entry name" value="SDR39U1"/>
</dbReference>
<feature type="domain" description="NAD-dependent epimerase/dehydratase" evidence="2">
    <location>
        <begin position="4"/>
        <end position="224"/>
    </location>
</feature>
<proteinExistence type="inferred from homology"/>
<dbReference type="InterPro" id="IPR036291">
    <property type="entry name" value="NAD(P)-bd_dom_sf"/>
</dbReference>
<comment type="similarity">
    <text evidence="1">Belongs to the NAD(P)-dependent epimerase/dehydratase family. SDR39U1 subfamily.</text>
</comment>
<keyword evidence="5" id="KW-1185">Reference proteome</keyword>
<name>A0A4Q1D133_9BACT</name>
<organism evidence="4 5">
    <name type="scientific">Filimonas effusa</name>
    <dbReference type="NCBI Taxonomy" id="2508721"/>
    <lineage>
        <taxon>Bacteria</taxon>
        <taxon>Pseudomonadati</taxon>
        <taxon>Bacteroidota</taxon>
        <taxon>Chitinophagia</taxon>
        <taxon>Chitinophagales</taxon>
        <taxon>Chitinophagaceae</taxon>
        <taxon>Filimonas</taxon>
    </lineage>
</organism>
<dbReference type="SUPFAM" id="SSF51735">
    <property type="entry name" value="NAD(P)-binding Rossmann-fold domains"/>
    <property type="match status" value="1"/>
</dbReference>
<dbReference type="Pfam" id="PF08338">
    <property type="entry name" value="DUF1731"/>
    <property type="match status" value="1"/>
</dbReference>
<protein>
    <submittedName>
        <fullName evidence="4">TIGR01777 family protein</fullName>
    </submittedName>
</protein>
<dbReference type="AlphaFoldDB" id="A0A4Q1D133"/>
<evidence type="ECO:0000313" key="5">
    <source>
        <dbReference type="Proteomes" id="UP000290545"/>
    </source>
</evidence>
<dbReference type="PANTHER" id="PTHR11092:SF0">
    <property type="entry name" value="EPIMERASE FAMILY PROTEIN SDR39U1"/>
    <property type="match status" value="1"/>
</dbReference>
<reference evidence="4 5" key="1">
    <citation type="submission" date="2019-01" db="EMBL/GenBank/DDBJ databases">
        <title>Filimonas sp. strain TTM-71.</title>
        <authorList>
            <person name="Chen W.-M."/>
        </authorList>
    </citation>
    <scope>NUCLEOTIDE SEQUENCE [LARGE SCALE GENOMIC DNA]</scope>
    <source>
        <strain evidence="4 5">TTM-71</strain>
    </source>
</reference>
<dbReference type="OrthoDB" id="9801773at2"/>
<dbReference type="Gene3D" id="3.40.50.720">
    <property type="entry name" value="NAD(P)-binding Rossmann-like Domain"/>
    <property type="match status" value="1"/>
</dbReference>
<evidence type="ECO:0000256" key="1">
    <source>
        <dbReference type="ARBA" id="ARBA00009353"/>
    </source>
</evidence>
<dbReference type="EMBL" id="SDHZ01000004">
    <property type="protein sequence ID" value="RXK81483.1"/>
    <property type="molecule type" value="Genomic_DNA"/>
</dbReference>
<sequence length="310" mass="33336">MPTVLITGGTGTVGKRLTTMLVAKGYQVIVLTRNVAAQKPRTGVSYKEWNLETGYIDPSAVAEADHIIHLAGAGVADSKWTEKRKAEIVKSRTESSALLVKAARQSSSRLKTVVSASAIGWYAADKQRVQTEGFEENLPPAPGFLGETCKLWEESVAPFAEMGKRLVILRTGLVLSNDGGVIAEFKKPLKFGIATIMGSGEQVMSWIHIGDLCRMYIYALENEQLAGPYNAVAPSPASSKAVVLALAKQLRNKSFIAVHVPAFVLKAMLGEMSIEVLKSATISAAKIKAAGFLFLYPSLVPALEELDSEE</sequence>